<dbReference type="EMBL" id="FNAV01000016">
    <property type="protein sequence ID" value="SDF29287.1"/>
    <property type="molecule type" value="Genomic_DNA"/>
</dbReference>
<dbReference type="Proteomes" id="UP000198994">
    <property type="component" value="Unassembled WGS sequence"/>
</dbReference>
<dbReference type="Pfam" id="PF02321">
    <property type="entry name" value="OEP"/>
    <property type="match status" value="2"/>
</dbReference>
<dbReference type="SUPFAM" id="SSF82866">
    <property type="entry name" value="Multidrug efflux transporter AcrB transmembrane domain"/>
    <property type="match status" value="1"/>
</dbReference>
<dbReference type="PANTHER" id="PTHR30203:SF25">
    <property type="entry name" value="OUTER MEMBRANE PROTEIN-RELATED"/>
    <property type="match status" value="1"/>
</dbReference>
<comment type="similarity">
    <text evidence="1 2">Belongs to the outer membrane factor (OMF) (TC 1.B.17) family.</text>
</comment>
<dbReference type="Gene3D" id="1.20.1640.10">
    <property type="entry name" value="Multidrug efflux transporter AcrB transmembrane domain"/>
    <property type="match status" value="1"/>
</dbReference>
<reference evidence="5" key="1">
    <citation type="submission" date="2016-10" db="EMBL/GenBank/DDBJ databases">
        <authorList>
            <person name="Varghese N."/>
            <person name="Submissions S."/>
        </authorList>
    </citation>
    <scope>NUCLEOTIDE SEQUENCE [LARGE SCALE GENOMIC DNA]</scope>
    <source>
        <strain evidence="5">DSM 10146</strain>
    </source>
</reference>
<keyword evidence="2 3" id="KW-0812">Transmembrane</keyword>
<dbReference type="GO" id="GO:0015562">
    <property type="term" value="F:efflux transmembrane transporter activity"/>
    <property type="evidence" value="ECO:0007669"/>
    <property type="project" value="InterPro"/>
</dbReference>
<evidence type="ECO:0000256" key="1">
    <source>
        <dbReference type="ARBA" id="ARBA00007613"/>
    </source>
</evidence>
<keyword evidence="2" id="KW-0564">Palmitate</keyword>
<organism evidence="4 5">
    <name type="scientific">Salipiger thiooxidans</name>
    <dbReference type="NCBI Taxonomy" id="282683"/>
    <lineage>
        <taxon>Bacteria</taxon>
        <taxon>Pseudomonadati</taxon>
        <taxon>Pseudomonadota</taxon>
        <taxon>Alphaproteobacteria</taxon>
        <taxon>Rhodobacterales</taxon>
        <taxon>Roseobacteraceae</taxon>
        <taxon>Salipiger</taxon>
    </lineage>
</organism>
<dbReference type="PANTHER" id="PTHR30203">
    <property type="entry name" value="OUTER MEMBRANE CATION EFFLUX PROTEIN"/>
    <property type="match status" value="1"/>
</dbReference>
<dbReference type="SUPFAM" id="SSF56954">
    <property type="entry name" value="Outer membrane efflux proteins (OEP)"/>
    <property type="match status" value="1"/>
</dbReference>
<keyword evidence="2" id="KW-0449">Lipoprotein</keyword>
<accession>A0A1G7JWF7</accession>
<dbReference type="Gene3D" id="1.20.1600.10">
    <property type="entry name" value="Outer membrane efflux proteins (OEP)"/>
    <property type="match status" value="1"/>
</dbReference>
<proteinExistence type="inferred from homology"/>
<dbReference type="NCBIfam" id="TIGR01845">
    <property type="entry name" value="outer_NodT"/>
    <property type="match status" value="1"/>
</dbReference>
<comment type="subcellular location">
    <subcellularLocation>
        <location evidence="2">Cell membrane</location>
        <topology evidence="2">Lipid-anchor</topology>
    </subcellularLocation>
</comment>
<dbReference type="InterPro" id="IPR001036">
    <property type="entry name" value="Acrflvin-R"/>
</dbReference>
<keyword evidence="3" id="KW-1133">Transmembrane helix</keyword>
<keyword evidence="2 3" id="KW-0472">Membrane</keyword>
<keyword evidence="5" id="KW-1185">Reference proteome</keyword>
<name>A0A1G7JWF7_9RHOB</name>
<dbReference type="InterPro" id="IPR010131">
    <property type="entry name" value="MdtP/NodT-like"/>
</dbReference>
<dbReference type="Gene3D" id="2.20.200.10">
    <property type="entry name" value="Outer membrane efflux proteins (OEP)"/>
    <property type="match status" value="1"/>
</dbReference>
<dbReference type="GO" id="GO:0005886">
    <property type="term" value="C:plasma membrane"/>
    <property type="evidence" value="ECO:0007669"/>
    <property type="project" value="UniProtKB-SubCell"/>
</dbReference>
<sequence>MLTTIGLAARNAILIVEFAEDLRRQGLGIAEAAVEAARLRLRPILMTALTFILGVLPLATATGAGAAAQNAIGTGVIGGMVASTYLWHLHGAGPLRPHHENGPLDPNESIEQMKPTRLVLVPMVLALSACAVGPDFRSPSQPVAANFAEGSAQPIGEASAQYWWRSYNDAMLNELVQTGLSQNLDIKTAISRVAEAQAAARATGLPAMISGSVSSDSIRAGGEAISGTTTTSGASFNPSLVLDLFGGERRSREAALASLQSAELSVGAARLTFLSQLVSSYIDLRYYQNALTITRQTLGTRRETLSLVQSQREAGAATALDEAQAQAALDESLASLPSLESGFYASSYAIATLLAQPVQTIETRLQRGAAQPRPGGNASAGVPADLLRNRPDVRAAERDYAAAVAKVGVSEAQMYPSVSLGGTVSTSEGVGSWSFGPKVSLPVLNQGVLAAKRDQAIAQAEQAELGWRSSVLGAVEEVQASQSDYIRNQRAVAAYQRSVNSYERVVSLSRETYNGGTTTLLDFLDVQRSLASSRLTLASSVRDLAASWATLQVAAGKGWAFATAPAPAGNGS</sequence>
<protein>
    <submittedName>
        <fullName evidence="4">Outer membrane protein, multidrug efflux system</fullName>
    </submittedName>
</protein>
<gene>
    <name evidence="4" type="ORF">SAMN04488105_11692</name>
</gene>
<evidence type="ECO:0000313" key="4">
    <source>
        <dbReference type="EMBL" id="SDF29287.1"/>
    </source>
</evidence>
<keyword evidence="2" id="KW-1134">Transmembrane beta strand</keyword>
<dbReference type="InterPro" id="IPR003423">
    <property type="entry name" value="OMP_efflux"/>
</dbReference>
<dbReference type="STRING" id="282683.SAMN04488105_11692"/>
<feature type="transmembrane region" description="Helical" evidence="3">
    <location>
        <begin position="44"/>
        <end position="65"/>
    </location>
</feature>
<evidence type="ECO:0000256" key="3">
    <source>
        <dbReference type="SAM" id="Phobius"/>
    </source>
</evidence>
<dbReference type="AlphaFoldDB" id="A0A1G7JWF7"/>
<evidence type="ECO:0000256" key="2">
    <source>
        <dbReference type="RuleBase" id="RU362097"/>
    </source>
</evidence>
<evidence type="ECO:0000313" key="5">
    <source>
        <dbReference type="Proteomes" id="UP000198994"/>
    </source>
</evidence>
<dbReference type="Pfam" id="PF00873">
    <property type="entry name" value="ACR_tran"/>
    <property type="match status" value="1"/>
</dbReference>